<proteinExistence type="predicted"/>
<feature type="compositionally biased region" description="Acidic residues" evidence="1">
    <location>
        <begin position="1"/>
        <end position="15"/>
    </location>
</feature>
<feature type="compositionally biased region" description="Polar residues" evidence="1">
    <location>
        <begin position="210"/>
        <end position="221"/>
    </location>
</feature>
<dbReference type="AlphaFoldDB" id="A0A8J4TBP1"/>
<feature type="non-terminal residue" evidence="2">
    <location>
        <position position="229"/>
    </location>
</feature>
<reference evidence="2" key="1">
    <citation type="submission" date="2020-07" db="EMBL/GenBank/DDBJ databases">
        <title>Clarias magur genome sequencing, assembly and annotation.</title>
        <authorList>
            <person name="Kushwaha B."/>
            <person name="Kumar R."/>
            <person name="Das P."/>
            <person name="Joshi C.G."/>
            <person name="Kumar D."/>
            <person name="Nagpure N.S."/>
            <person name="Pandey M."/>
            <person name="Agarwal S."/>
            <person name="Srivastava S."/>
            <person name="Singh M."/>
            <person name="Sahoo L."/>
            <person name="Jayasankar P."/>
            <person name="Meher P.K."/>
            <person name="Koringa P.G."/>
            <person name="Iquebal M.A."/>
            <person name="Das S.P."/>
            <person name="Bit A."/>
            <person name="Patnaik S."/>
            <person name="Patel N."/>
            <person name="Shah T.M."/>
            <person name="Hinsu A."/>
            <person name="Jena J.K."/>
        </authorList>
    </citation>
    <scope>NUCLEOTIDE SEQUENCE</scope>
    <source>
        <strain evidence="2">CIFAMagur01</strain>
        <tissue evidence="2">Testis</tissue>
    </source>
</reference>
<keyword evidence="3" id="KW-1185">Reference proteome</keyword>
<feature type="region of interest" description="Disordered" evidence="1">
    <location>
        <begin position="1"/>
        <end position="20"/>
    </location>
</feature>
<feature type="non-terminal residue" evidence="2">
    <location>
        <position position="1"/>
    </location>
</feature>
<feature type="region of interest" description="Disordered" evidence="1">
    <location>
        <begin position="204"/>
        <end position="229"/>
    </location>
</feature>
<evidence type="ECO:0000313" key="2">
    <source>
        <dbReference type="EMBL" id="KAF5892285.1"/>
    </source>
</evidence>
<name>A0A8J4TBP1_CLAMG</name>
<evidence type="ECO:0000313" key="3">
    <source>
        <dbReference type="Proteomes" id="UP000727407"/>
    </source>
</evidence>
<sequence>TECLESDDDELEDSCPEGKEGEKAKISERIIDGLKFSLVFFRSLIDDIAAGLNSFCKDNLDISKVLRLERALLGQQQNKTEETVLMSRQPTLNDDIDDVPCIASSKTEQCLSQLSTEQRRQKLCKSSNVDIGSFDQRSLLLDHDEPATLREQDKETEDNIYGELEDGEDNEKGKLEIKQADDQFEKKYELLKSASLDSVVIEVKSESVSRPQPLTQETRGLSASEPLLN</sequence>
<dbReference type="EMBL" id="QNUK01000513">
    <property type="protein sequence ID" value="KAF5892285.1"/>
    <property type="molecule type" value="Genomic_DNA"/>
</dbReference>
<dbReference type="Proteomes" id="UP000727407">
    <property type="component" value="Unassembled WGS sequence"/>
</dbReference>
<evidence type="ECO:0000256" key="1">
    <source>
        <dbReference type="SAM" id="MobiDB-lite"/>
    </source>
</evidence>
<organism evidence="2 3">
    <name type="scientific">Clarias magur</name>
    <name type="common">Asian catfish</name>
    <name type="synonym">Macropteronotus magur</name>
    <dbReference type="NCBI Taxonomy" id="1594786"/>
    <lineage>
        <taxon>Eukaryota</taxon>
        <taxon>Metazoa</taxon>
        <taxon>Chordata</taxon>
        <taxon>Craniata</taxon>
        <taxon>Vertebrata</taxon>
        <taxon>Euteleostomi</taxon>
        <taxon>Actinopterygii</taxon>
        <taxon>Neopterygii</taxon>
        <taxon>Teleostei</taxon>
        <taxon>Ostariophysi</taxon>
        <taxon>Siluriformes</taxon>
        <taxon>Clariidae</taxon>
        <taxon>Clarias</taxon>
    </lineage>
</organism>
<protein>
    <submittedName>
        <fullName evidence="2">Piezo-type mechanosensitive ion channel component 2-like</fullName>
    </submittedName>
</protein>
<gene>
    <name evidence="2" type="ORF">DAT39_018013</name>
</gene>
<accession>A0A8J4TBP1</accession>
<comment type="caution">
    <text evidence="2">The sequence shown here is derived from an EMBL/GenBank/DDBJ whole genome shotgun (WGS) entry which is preliminary data.</text>
</comment>